<keyword evidence="1" id="KW-1133">Transmembrane helix</keyword>
<keyword evidence="1" id="KW-0812">Transmembrane</keyword>
<accession>A0A446CN95</accession>
<evidence type="ECO:0000256" key="1">
    <source>
        <dbReference type="SAM" id="Phobius"/>
    </source>
</evidence>
<dbReference type="InterPro" id="IPR025178">
    <property type="entry name" value="Lnb_N"/>
</dbReference>
<evidence type="ECO:0000313" key="3">
    <source>
        <dbReference type="EMBL" id="SSW69228.1"/>
    </source>
</evidence>
<gene>
    <name evidence="3" type="ORF">AVE30378_03392</name>
</gene>
<dbReference type="Proteomes" id="UP000289465">
    <property type="component" value="Unassembled WGS sequence"/>
</dbReference>
<dbReference type="Pfam" id="PF13387">
    <property type="entry name" value="Lnb_N"/>
    <property type="match status" value="1"/>
</dbReference>
<dbReference type="RefSeq" id="WP_129242068.1">
    <property type="nucleotide sequence ID" value="NZ_UFQC01000017.1"/>
</dbReference>
<sequence length="344" mass="37850">MARASRAAPRALAVAGRAVLSLLLAFSAVWGCLALGYRVPAGAAAKGAAALAWGGLCVYAAVALWRGRPRRALWAYLIGLAALCGWWQALAPSNDRVWADDVARTLRGSVAESVVTLENVRNFDWQPDSDAHYTPRWETRRYDLDRLASVDMVLSYWGSPAIAHTLVSFGFSDGRHVVFSVEIRKERGEQFSEIGGFFKQFELSVVAAEERDILYVRAGPRAERVYLYPVSMPVSAMRELFLSYVRTANELADTPRFYHTVTANCTTLVYRMVRAIVPGLPMDYRILLSGYLPEYLYEQGGLDRGQSLAALREQAFIGVPAAPGPDPAAFSRAIRQPASARSAP</sequence>
<dbReference type="OrthoDB" id="274718at2"/>
<evidence type="ECO:0000259" key="2">
    <source>
        <dbReference type="Pfam" id="PF13387"/>
    </source>
</evidence>
<proteinExistence type="predicted"/>
<feature type="transmembrane region" description="Helical" evidence="1">
    <location>
        <begin position="44"/>
        <end position="65"/>
    </location>
</feature>
<name>A0A446CN95_9BURK</name>
<feature type="transmembrane region" description="Helical" evidence="1">
    <location>
        <begin position="72"/>
        <end position="90"/>
    </location>
</feature>
<reference evidence="3 4" key="1">
    <citation type="submission" date="2018-07" db="EMBL/GenBank/DDBJ databases">
        <authorList>
            <person name="Peeters C."/>
        </authorList>
    </citation>
    <scope>NUCLEOTIDE SEQUENCE [LARGE SCALE GENOMIC DNA]</scope>
    <source>
        <strain evidence="3 4">LMG 30378</strain>
    </source>
</reference>
<organism evidence="3 4">
    <name type="scientific">Achromobacter veterisilvae</name>
    <dbReference type="NCBI Taxonomy" id="2069367"/>
    <lineage>
        <taxon>Bacteria</taxon>
        <taxon>Pseudomonadati</taxon>
        <taxon>Pseudomonadota</taxon>
        <taxon>Betaproteobacteria</taxon>
        <taxon>Burkholderiales</taxon>
        <taxon>Alcaligenaceae</taxon>
        <taxon>Achromobacter</taxon>
    </lineage>
</organism>
<dbReference type="EMBL" id="UFQC01000017">
    <property type="protein sequence ID" value="SSW69228.1"/>
    <property type="molecule type" value="Genomic_DNA"/>
</dbReference>
<keyword evidence="1" id="KW-0472">Membrane</keyword>
<feature type="domain" description="Lnb N-terminal periplasmic" evidence="2">
    <location>
        <begin position="133"/>
        <end position="290"/>
    </location>
</feature>
<protein>
    <recommendedName>
        <fullName evidence="2">Lnb N-terminal periplasmic domain-containing protein</fullName>
    </recommendedName>
</protein>
<evidence type="ECO:0000313" key="4">
    <source>
        <dbReference type="Proteomes" id="UP000289465"/>
    </source>
</evidence>
<dbReference type="AlphaFoldDB" id="A0A446CN95"/>